<dbReference type="EC" id="2.4.-.-" evidence="5"/>
<keyword evidence="1 5" id="KW-0328">Glycosyltransferase</keyword>
<reference evidence="5 6" key="1">
    <citation type="submission" date="2023-06" db="EMBL/GenBank/DDBJ databases">
        <title>Azospirillum isscasensis sp.nov, a bacterium isolated from rhizosphere soil of rice.</title>
        <authorList>
            <person name="Wang H."/>
        </authorList>
    </citation>
    <scope>NUCLEOTIDE SEQUENCE [LARGE SCALE GENOMIC DNA]</scope>
    <source>
        <strain evidence="5 6">C340-1</strain>
    </source>
</reference>
<accession>A0ABU0WD26</accession>
<dbReference type="GO" id="GO:0016757">
    <property type="term" value="F:glycosyltransferase activity"/>
    <property type="evidence" value="ECO:0007669"/>
    <property type="project" value="UniProtKB-KW"/>
</dbReference>
<dbReference type="EMBL" id="JAUJFI010000014">
    <property type="protein sequence ID" value="MDQ2102085.1"/>
    <property type="molecule type" value="Genomic_DNA"/>
</dbReference>
<evidence type="ECO:0000259" key="4">
    <source>
        <dbReference type="Pfam" id="PF04577"/>
    </source>
</evidence>
<keyword evidence="2 5" id="KW-0808">Transferase</keyword>
<sequence>MSDAPTSHVADGHDWRAMFSVAAEQIYRDGGFYDGEVPLPSLLDLAGACNGAVQVVAELFPPSPVTRPMPDLLAGSDEAFIRLIQDNYRHFNDFFSKIAASVLVRIRQAAIYDNVVFVVHNGTLIPVYEMLRTVDRPVKGREMAVRASRKGESRSIDPDGNAFLFIGSVGSSNYGHWLIDDLPTIKAMEFIAEETPITALMSSLGDRIDAVRADGVALGRSQPGMVKPMFLPVEDLVFVDNLYYATPVSYHPILKHPQALAHLLAICNERFGASSLREDRRRLFVNRSTSHPRHITNNDAVKFILAEYGFEEIFPEGLSFSQQRQAFHEASHVVGIMGAAMTNTVFCPPDGHILHLAPNGWGEPFYWDLAAMRGQSYNAFFGVPQGNIDQVHQCSFEVNIDQLRAWLERVVPKPA</sequence>
<dbReference type="RefSeq" id="WP_306704068.1">
    <property type="nucleotide sequence ID" value="NZ_JAUJFI010000014.1"/>
</dbReference>
<keyword evidence="6" id="KW-1185">Reference proteome</keyword>
<gene>
    <name evidence="5" type="ORF">QSG27_05180</name>
</gene>
<dbReference type="InterPro" id="IPR007657">
    <property type="entry name" value="Glycosyltransferase_61"/>
</dbReference>
<dbReference type="Pfam" id="PF04577">
    <property type="entry name" value="Glyco_transf_61"/>
    <property type="match status" value="1"/>
</dbReference>
<evidence type="ECO:0000313" key="5">
    <source>
        <dbReference type="EMBL" id="MDQ2102085.1"/>
    </source>
</evidence>
<feature type="domain" description="Glycosyltransferase 61 catalytic" evidence="4">
    <location>
        <begin position="174"/>
        <end position="353"/>
    </location>
</feature>
<evidence type="ECO:0000256" key="1">
    <source>
        <dbReference type="ARBA" id="ARBA00022676"/>
    </source>
</evidence>
<dbReference type="PANTHER" id="PTHR20961">
    <property type="entry name" value="GLYCOSYLTRANSFERASE"/>
    <property type="match status" value="1"/>
</dbReference>
<dbReference type="Proteomes" id="UP001227317">
    <property type="component" value="Unassembled WGS sequence"/>
</dbReference>
<proteinExistence type="predicted"/>
<protein>
    <submittedName>
        <fullName evidence="5">Glycosyltransferase family 61 protein</fullName>
        <ecNumber evidence="5">2.4.-.-</ecNumber>
    </submittedName>
</protein>
<organism evidence="5 6">
    <name type="scientific">Azospirillum isscasi</name>
    <dbReference type="NCBI Taxonomy" id="3053926"/>
    <lineage>
        <taxon>Bacteria</taxon>
        <taxon>Pseudomonadati</taxon>
        <taxon>Pseudomonadota</taxon>
        <taxon>Alphaproteobacteria</taxon>
        <taxon>Rhodospirillales</taxon>
        <taxon>Azospirillaceae</taxon>
        <taxon>Azospirillum</taxon>
    </lineage>
</organism>
<dbReference type="InterPro" id="IPR049625">
    <property type="entry name" value="Glyco_transf_61_cat"/>
</dbReference>
<evidence type="ECO:0000256" key="3">
    <source>
        <dbReference type="ARBA" id="ARBA00023180"/>
    </source>
</evidence>
<evidence type="ECO:0000313" key="6">
    <source>
        <dbReference type="Proteomes" id="UP001227317"/>
    </source>
</evidence>
<comment type="caution">
    <text evidence="5">The sequence shown here is derived from an EMBL/GenBank/DDBJ whole genome shotgun (WGS) entry which is preliminary data.</text>
</comment>
<evidence type="ECO:0000256" key="2">
    <source>
        <dbReference type="ARBA" id="ARBA00022679"/>
    </source>
</evidence>
<keyword evidence="3" id="KW-0325">Glycoprotein</keyword>
<name>A0ABU0WD26_9PROT</name>